<reference evidence="1 2" key="1">
    <citation type="submission" date="2008-12" db="EMBL/GenBank/DDBJ databases">
        <authorList>
            <person name="Fulton L."/>
            <person name="Clifton S."/>
            <person name="Fulton B."/>
            <person name="Xu J."/>
            <person name="Minx P."/>
            <person name="Pepin K.H."/>
            <person name="Johnson M."/>
            <person name="Bhonagiri V."/>
            <person name="Nash W.E."/>
            <person name="Mardis E.R."/>
            <person name="Wilson R.K."/>
        </authorList>
    </citation>
    <scope>NUCLEOTIDE SEQUENCE [LARGE SCALE GENOMIC DNA]</scope>
    <source>
        <strain evidence="1 2">DSM 14838</strain>
    </source>
</reference>
<gene>
    <name evidence="1" type="ORF">BACCELL_04929</name>
</gene>
<comment type="caution">
    <text evidence="1">The sequence shown here is derived from an EMBL/GenBank/DDBJ whole genome shotgun (WGS) entry which is preliminary data.</text>
</comment>
<dbReference type="Proteomes" id="UP000003711">
    <property type="component" value="Unassembled WGS sequence"/>
</dbReference>
<sequence>MLSCSLSSVKIRKFSEKNERYLSYFLHTGVIRITDLCLQLRIQTL</sequence>
<dbReference type="HOGENOM" id="CLU_3195854_0_0_10"/>
<name>E2NKT6_9BACE</name>
<dbReference type="EMBL" id="ACCH01000397">
    <property type="protein sequence ID" value="EEF87465.1"/>
    <property type="molecule type" value="Genomic_DNA"/>
</dbReference>
<proteinExistence type="predicted"/>
<reference evidence="1 2" key="2">
    <citation type="submission" date="2009-01" db="EMBL/GenBank/DDBJ databases">
        <title>Draft genome sequence of Bacteroides cellulosilyticus (DSM 14838).</title>
        <authorList>
            <person name="Sudarsanam P."/>
            <person name="Ley R."/>
            <person name="Guruge J."/>
            <person name="Turnbaugh P.J."/>
            <person name="Mahowald M."/>
            <person name="Liep D."/>
            <person name="Gordon J."/>
        </authorList>
    </citation>
    <scope>NUCLEOTIDE SEQUENCE [LARGE SCALE GENOMIC DNA]</scope>
    <source>
        <strain evidence="1 2">DSM 14838</strain>
    </source>
</reference>
<evidence type="ECO:0000313" key="2">
    <source>
        <dbReference type="Proteomes" id="UP000003711"/>
    </source>
</evidence>
<dbReference type="AlphaFoldDB" id="E2NKT6"/>
<evidence type="ECO:0000313" key="1">
    <source>
        <dbReference type="EMBL" id="EEF87465.1"/>
    </source>
</evidence>
<protein>
    <submittedName>
        <fullName evidence="1">Uncharacterized protein</fullName>
    </submittedName>
</protein>
<accession>E2NKT6</accession>
<organism evidence="1 2">
    <name type="scientific">Bacteroides cellulosilyticus DSM 14838</name>
    <dbReference type="NCBI Taxonomy" id="537012"/>
    <lineage>
        <taxon>Bacteria</taxon>
        <taxon>Pseudomonadati</taxon>
        <taxon>Bacteroidota</taxon>
        <taxon>Bacteroidia</taxon>
        <taxon>Bacteroidales</taxon>
        <taxon>Bacteroidaceae</taxon>
        <taxon>Bacteroides</taxon>
    </lineage>
</organism>